<proteinExistence type="predicted"/>
<dbReference type="RefSeq" id="WP_095498477.1">
    <property type="nucleotide sequence ID" value="NZ_BSPO01000003.1"/>
</dbReference>
<dbReference type="EMBL" id="BSPO01000003">
    <property type="protein sequence ID" value="GLS84037.1"/>
    <property type="molecule type" value="Genomic_DNA"/>
</dbReference>
<dbReference type="Proteomes" id="UP001157439">
    <property type="component" value="Unassembled WGS sequence"/>
</dbReference>
<reference evidence="1 2" key="1">
    <citation type="journal article" date="2014" name="Int. J. Syst. Evol. Microbiol.">
        <title>Complete genome sequence of Corynebacterium casei LMG S-19264T (=DSM 44701T), isolated from a smear-ripened cheese.</title>
        <authorList>
            <consortium name="US DOE Joint Genome Institute (JGI-PGF)"/>
            <person name="Walter F."/>
            <person name="Albersmeier A."/>
            <person name="Kalinowski J."/>
            <person name="Ruckert C."/>
        </authorList>
    </citation>
    <scope>NUCLEOTIDE SEQUENCE [LARGE SCALE GENOMIC DNA]</scope>
    <source>
        <strain evidence="1 2">NBRC 112785</strain>
    </source>
</reference>
<evidence type="ECO:0000313" key="2">
    <source>
        <dbReference type="Proteomes" id="UP001157439"/>
    </source>
</evidence>
<dbReference type="PANTHER" id="PTHR40763:SF5">
    <property type="entry name" value="MEMBRANE PROTEIN"/>
    <property type="match status" value="1"/>
</dbReference>
<dbReference type="AlphaFoldDB" id="A0AA37TM35"/>
<protein>
    <recommendedName>
        <fullName evidence="3">Cell wall-active antibiotics response LiaF-like C-terminal domain-containing protein</fullName>
    </recommendedName>
</protein>
<keyword evidence="2" id="KW-1185">Reference proteome</keyword>
<evidence type="ECO:0000313" key="1">
    <source>
        <dbReference type="EMBL" id="GLS84037.1"/>
    </source>
</evidence>
<organism evidence="1 2">
    <name type="scientific">Paraferrimonas haliotis</name>
    <dbReference type="NCBI Taxonomy" id="2013866"/>
    <lineage>
        <taxon>Bacteria</taxon>
        <taxon>Pseudomonadati</taxon>
        <taxon>Pseudomonadota</taxon>
        <taxon>Gammaproteobacteria</taxon>
        <taxon>Alteromonadales</taxon>
        <taxon>Ferrimonadaceae</taxon>
        <taxon>Paraferrimonas</taxon>
    </lineage>
</organism>
<accession>A0AA37TM35</accession>
<gene>
    <name evidence="1" type="ORF">GCM10007894_20140</name>
</gene>
<dbReference type="PANTHER" id="PTHR40763">
    <property type="entry name" value="MEMBRANE PROTEIN-RELATED"/>
    <property type="match status" value="1"/>
</dbReference>
<evidence type="ECO:0008006" key="3">
    <source>
        <dbReference type="Google" id="ProtNLM"/>
    </source>
</evidence>
<name>A0AA37TM35_9GAMM</name>
<comment type="caution">
    <text evidence="1">The sequence shown here is derived from an EMBL/GenBank/DDBJ whole genome shotgun (WGS) entry which is preliminary data.</text>
</comment>
<sequence>MPVTPNDRPLNVVRDEVIDQLIMNYSHNELSSQAFERRLDIAMEANSGEALMALVEDLPLTTNDAYQQQKQQLDSAETAVEAEEVDKVYNILSGGNRGGVFAPAKQIKSTSILSAATMDFSDAQFQHPVVRIDIFHLLTGDTIYVPENVNVICKAFCVFGSIDNRAGGSGKPGQPTIIIEGFSLLSSLDIKIKRTIKERFVDFAEELKKMFS</sequence>